<keyword evidence="5" id="KW-1133">Transmembrane helix</keyword>
<name>A0A7X1E847_9BACT</name>
<proteinExistence type="inferred from homology"/>
<evidence type="ECO:0000256" key="2">
    <source>
        <dbReference type="ARBA" id="ARBA00005811"/>
    </source>
</evidence>
<evidence type="ECO:0000256" key="6">
    <source>
        <dbReference type="ARBA" id="ARBA00023136"/>
    </source>
</evidence>
<keyword evidence="4 7" id="KW-0812">Transmembrane</keyword>
<dbReference type="GO" id="GO:0015031">
    <property type="term" value="P:protein transport"/>
    <property type="evidence" value="ECO:0007669"/>
    <property type="project" value="UniProtKB-KW"/>
</dbReference>
<gene>
    <name evidence="8" type="ORF">H5P27_10250</name>
</gene>
<protein>
    <submittedName>
        <fullName evidence="8">Biopolymer transporter ExbD</fullName>
    </submittedName>
</protein>
<dbReference type="EMBL" id="JACHVC010000012">
    <property type="protein sequence ID" value="MBC2606425.1"/>
    <property type="molecule type" value="Genomic_DNA"/>
</dbReference>
<comment type="subcellular location">
    <subcellularLocation>
        <location evidence="1">Cell membrane</location>
        <topology evidence="1">Single-pass membrane protein</topology>
    </subcellularLocation>
    <subcellularLocation>
        <location evidence="7">Cell membrane</location>
        <topology evidence="7">Single-pass type II membrane protein</topology>
    </subcellularLocation>
</comment>
<keyword evidence="7" id="KW-0653">Protein transport</keyword>
<reference evidence="8 9" key="1">
    <citation type="submission" date="2020-07" db="EMBL/GenBank/DDBJ databases">
        <authorList>
            <person name="Feng X."/>
        </authorList>
    </citation>
    <scope>NUCLEOTIDE SEQUENCE [LARGE SCALE GENOMIC DNA]</scope>
    <source>
        <strain evidence="8 9">JCM23202</strain>
    </source>
</reference>
<evidence type="ECO:0000256" key="5">
    <source>
        <dbReference type="ARBA" id="ARBA00022989"/>
    </source>
</evidence>
<dbReference type="InterPro" id="IPR003400">
    <property type="entry name" value="ExbD"/>
</dbReference>
<keyword evidence="3" id="KW-1003">Cell membrane</keyword>
<keyword evidence="6" id="KW-0472">Membrane</keyword>
<dbReference type="Pfam" id="PF02472">
    <property type="entry name" value="ExbD"/>
    <property type="match status" value="1"/>
</dbReference>
<evidence type="ECO:0000256" key="4">
    <source>
        <dbReference type="ARBA" id="ARBA00022692"/>
    </source>
</evidence>
<evidence type="ECO:0000256" key="1">
    <source>
        <dbReference type="ARBA" id="ARBA00004162"/>
    </source>
</evidence>
<comment type="caution">
    <text evidence="8">The sequence shown here is derived from an EMBL/GenBank/DDBJ whole genome shotgun (WGS) entry which is preliminary data.</text>
</comment>
<keyword evidence="7" id="KW-0813">Transport</keyword>
<evidence type="ECO:0000313" key="9">
    <source>
        <dbReference type="Proteomes" id="UP000526501"/>
    </source>
</evidence>
<evidence type="ECO:0000256" key="3">
    <source>
        <dbReference type="ARBA" id="ARBA00022475"/>
    </source>
</evidence>
<dbReference type="AlphaFoldDB" id="A0A7X1E847"/>
<evidence type="ECO:0000256" key="7">
    <source>
        <dbReference type="RuleBase" id="RU003879"/>
    </source>
</evidence>
<dbReference type="Proteomes" id="UP000526501">
    <property type="component" value="Unassembled WGS sequence"/>
</dbReference>
<comment type="similarity">
    <text evidence="2 7">Belongs to the ExbD/TolR family.</text>
</comment>
<organism evidence="8 9">
    <name type="scientific">Pelagicoccus albus</name>
    <dbReference type="NCBI Taxonomy" id="415222"/>
    <lineage>
        <taxon>Bacteria</taxon>
        <taxon>Pseudomonadati</taxon>
        <taxon>Verrucomicrobiota</taxon>
        <taxon>Opitutia</taxon>
        <taxon>Puniceicoccales</taxon>
        <taxon>Pelagicoccaceae</taxon>
        <taxon>Pelagicoccus</taxon>
    </lineage>
</organism>
<accession>A0A7X1E847</accession>
<dbReference type="RefSeq" id="WP_185660300.1">
    <property type="nucleotide sequence ID" value="NZ_CAWPOO010000012.1"/>
</dbReference>
<keyword evidence="9" id="KW-1185">Reference proteome</keyword>
<dbReference type="GO" id="GO:0005886">
    <property type="term" value="C:plasma membrane"/>
    <property type="evidence" value="ECO:0007669"/>
    <property type="project" value="UniProtKB-SubCell"/>
</dbReference>
<dbReference type="GO" id="GO:0022857">
    <property type="term" value="F:transmembrane transporter activity"/>
    <property type="evidence" value="ECO:0007669"/>
    <property type="project" value="InterPro"/>
</dbReference>
<evidence type="ECO:0000313" key="8">
    <source>
        <dbReference type="EMBL" id="MBC2606425.1"/>
    </source>
</evidence>
<sequence length="146" mass="15871">MLKLEAELPKRAKLTFWPFLDLCAIGLFFTLFSSKFVMAPGLTLALPEVESSQVAISAVYEVVSVSEVKGQEMIFYQDSVLDLDSLAKLFESRGAAPEKATLLVKADKAVSMTTLSSLVELAIANGYERVQLATETKKSTGEVFGP</sequence>